<evidence type="ECO:0000313" key="3">
    <source>
        <dbReference type="EMBL" id="CEM50025.1"/>
    </source>
</evidence>
<sequence>MRILVVFLFCFASFVAGAHGEAVYPTHLTHNASRARIRTRSVQKTEVQVRPRERSPPLNRLRTRCVQRELSVGEGGSATGSGSFEESPVTPLFASVLPWVSPLSSFFMTRPSFMSGLLTLFCLILGLRSVTGDLYCSKKGARHSMKLLAIQCEKKEREHTRKRAATPIGRLPEGSSLPPEPPVPRSRVPTAIHKVPHIPTARKPQKTECHPPPVTSHVGVASLSATQVLCAFPHAPTPKFGVPRVSPFISKVRPRVRVQTADTNVSHVTVPTAVSRRDVNVARSISKASLPTPDGALPFQTHAAPPATTTTRLVSTARAPLSVPLSVSVSVCPAVAKRIAAATAKLRNQIHRFSRIFREKPCEYVCSLVVCRWALKLQKGTFPSAAEALALRDKLDSEPSLLREWLGKSGRSKLIRGAVRDLWRLSSGITPLPMPEKLGGPVRYPLSLWSLECLHVFVSTTPDARFTQMERYVASQFALFAKVVLGFFAPPALVIFPSVLSPQRAPQLVQKEEGGRTEQFELTRSSSAHSFLSETLTPTETTGAEVRSDEEEGGEGEEIWAALSSVSLLLSESEGGSETETDSEEKGPCAGVRMRGGGNEEREEFWDVEAGLGPSAVFREEDEENDSYWVDLILMERGEGDGGLGGGT</sequence>
<feature type="region of interest" description="Disordered" evidence="1">
    <location>
        <begin position="522"/>
        <end position="556"/>
    </location>
</feature>
<gene>
    <name evidence="3" type="ORF">Cvel_9748</name>
</gene>
<feature type="region of interest" description="Disordered" evidence="1">
    <location>
        <begin position="571"/>
        <end position="605"/>
    </location>
</feature>
<feature type="compositionally biased region" description="Polar residues" evidence="1">
    <location>
        <begin position="522"/>
        <end position="542"/>
    </location>
</feature>
<accession>A0A0G4HZL2</accession>
<feature type="chain" id="PRO_5005192034" description="Transmembrane protein" evidence="2">
    <location>
        <begin position="21"/>
        <end position="648"/>
    </location>
</feature>
<feature type="region of interest" description="Disordered" evidence="1">
    <location>
        <begin position="168"/>
        <end position="188"/>
    </location>
</feature>
<evidence type="ECO:0000256" key="2">
    <source>
        <dbReference type="SAM" id="SignalP"/>
    </source>
</evidence>
<protein>
    <recommendedName>
        <fullName evidence="4">Transmembrane protein</fullName>
    </recommendedName>
</protein>
<evidence type="ECO:0000256" key="1">
    <source>
        <dbReference type="SAM" id="MobiDB-lite"/>
    </source>
</evidence>
<name>A0A0G4HZL2_9ALVE</name>
<feature type="signal peptide" evidence="2">
    <location>
        <begin position="1"/>
        <end position="20"/>
    </location>
</feature>
<keyword evidence="2" id="KW-0732">Signal</keyword>
<organism evidence="3">
    <name type="scientific">Chromera velia CCMP2878</name>
    <dbReference type="NCBI Taxonomy" id="1169474"/>
    <lineage>
        <taxon>Eukaryota</taxon>
        <taxon>Sar</taxon>
        <taxon>Alveolata</taxon>
        <taxon>Colpodellida</taxon>
        <taxon>Chromeraceae</taxon>
        <taxon>Chromera</taxon>
    </lineage>
</organism>
<evidence type="ECO:0008006" key="4">
    <source>
        <dbReference type="Google" id="ProtNLM"/>
    </source>
</evidence>
<reference evidence="3" key="1">
    <citation type="submission" date="2014-11" db="EMBL/GenBank/DDBJ databases">
        <authorList>
            <person name="Otto D Thomas"/>
            <person name="Naeem Raeece"/>
        </authorList>
    </citation>
    <scope>NUCLEOTIDE SEQUENCE</scope>
</reference>
<dbReference type="EMBL" id="CDMZ01004526">
    <property type="protein sequence ID" value="CEM50025.1"/>
    <property type="molecule type" value="Genomic_DNA"/>
</dbReference>
<proteinExistence type="predicted"/>
<dbReference type="AlphaFoldDB" id="A0A0G4HZL2"/>
<dbReference type="VEuPathDB" id="CryptoDB:Cvel_9748"/>